<dbReference type="AlphaFoldDB" id="A0A1B7X9W8"/>
<dbReference type="PANTHER" id="PTHR35866">
    <property type="entry name" value="PUTATIVE-RELATED"/>
    <property type="match status" value="1"/>
</dbReference>
<sequence length="147" mass="16691">MKEAFDCQMCGHCCEGEGGIIVSPTDLVRITEHLHMSAEEFTEKYGEIKDGKLRIRVGEDKYCIFFVQGKGCGVHVAKPDICRAWPYFRGNVIDSESWEMAKDFCPGIRRDVSHDEFARQGRAYLRGHNLLASDKDCEARALILDDE</sequence>
<dbReference type="Proteomes" id="UP000091979">
    <property type="component" value="Unassembled WGS sequence"/>
</dbReference>
<protein>
    <recommendedName>
        <fullName evidence="3">Fe-S oxidoreductase</fullName>
    </recommendedName>
</protein>
<proteinExistence type="predicted"/>
<evidence type="ECO:0008006" key="3">
    <source>
        <dbReference type="Google" id="ProtNLM"/>
    </source>
</evidence>
<dbReference type="PANTHER" id="PTHR35866:SF1">
    <property type="entry name" value="YKGJ FAMILY CYSTEINE CLUSTER PROTEIN"/>
    <property type="match status" value="1"/>
</dbReference>
<dbReference type="Pfam" id="PF03692">
    <property type="entry name" value="CxxCxxCC"/>
    <property type="match status" value="1"/>
</dbReference>
<gene>
    <name evidence="1" type="ORF">SP90_13840</name>
</gene>
<dbReference type="PATRIC" id="fig|1560234.3.peg.1881"/>
<evidence type="ECO:0000313" key="2">
    <source>
        <dbReference type="Proteomes" id="UP000091979"/>
    </source>
</evidence>
<dbReference type="EMBL" id="JXMS01000029">
    <property type="protein sequence ID" value="OBQ46174.1"/>
    <property type="molecule type" value="Genomic_DNA"/>
</dbReference>
<name>A0A1B7X9W8_9BACT</name>
<dbReference type="RefSeq" id="WP_066857471.1">
    <property type="nucleotide sequence ID" value="NZ_JXMS01000029.1"/>
</dbReference>
<keyword evidence="2" id="KW-1185">Reference proteome</keyword>
<evidence type="ECO:0000313" key="1">
    <source>
        <dbReference type="EMBL" id="OBQ46174.1"/>
    </source>
</evidence>
<reference evidence="1 2" key="1">
    <citation type="submission" date="2015-01" db="EMBL/GenBank/DDBJ databases">
        <title>Desulfovibrio sp. JC271 draft genome sequence.</title>
        <authorList>
            <person name="Shivani Y."/>
            <person name="Subhash Y."/>
            <person name="Sasikala C."/>
            <person name="Ramana C.V."/>
        </authorList>
    </citation>
    <scope>NUCLEOTIDE SEQUENCE [LARGE SCALE GENOMIC DNA]</scope>
    <source>
        <strain evidence="1 2">JC271</strain>
    </source>
</reference>
<accession>A0A1B7X9W8</accession>
<organism evidence="1 2">
    <name type="scientific">Halodesulfovibrio spirochaetisodalis</name>
    <dbReference type="NCBI Taxonomy" id="1560234"/>
    <lineage>
        <taxon>Bacteria</taxon>
        <taxon>Pseudomonadati</taxon>
        <taxon>Thermodesulfobacteriota</taxon>
        <taxon>Desulfovibrionia</taxon>
        <taxon>Desulfovibrionales</taxon>
        <taxon>Desulfovibrionaceae</taxon>
        <taxon>Halodesulfovibrio</taxon>
    </lineage>
</organism>
<dbReference type="STRING" id="1560234.SP90_13840"/>
<dbReference type="InterPro" id="IPR005358">
    <property type="entry name" value="Puta_zinc/iron-chelating_dom"/>
</dbReference>
<dbReference type="OrthoDB" id="9810361at2"/>
<comment type="caution">
    <text evidence="1">The sequence shown here is derived from an EMBL/GenBank/DDBJ whole genome shotgun (WGS) entry which is preliminary data.</text>
</comment>